<gene>
    <name evidence="1" type="ORF">BAL341_1355</name>
</gene>
<proteinExistence type="predicted"/>
<reference evidence="1" key="1">
    <citation type="submission" date="2019-04" db="EMBL/GenBank/DDBJ databases">
        <authorList>
            <person name="Brambilla D."/>
        </authorList>
    </citation>
    <scope>NUCLEOTIDE SEQUENCE</scope>
    <source>
        <strain evidence="1">BAL1</strain>
    </source>
</reference>
<name>A0A486XLE7_9GAMM</name>
<organism evidence="1">
    <name type="scientific">Rheinheimera sp. BAL341</name>
    <dbReference type="NCBI Taxonomy" id="1708203"/>
    <lineage>
        <taxon>Bacteria</taxon>
        <taxon>Pseudomonadati</taxon>
        <taxon>Pseudomonadota</taxon>
        <taxon>Gammaproteobacteria</taxon>
        <taxon>Chromatiales</taxon>
        <taxon>Chromatiaceae</taxon>
        <taxon>Rheinheimera</taxon>
    </lineage>
</organism>
<protein>
    <submittedName>
        <fullName evidence="1">Putative orphan protein</fullName>
    </submittedName>
</protein>
<dbReference type="EMBL" id="CAAJGR010000081">
    <property type="protein sequence ID" value="VHO03324.1"/>
    <property type="molecule type" value="Genomic_DNA"/>
</dbReference>
<accession>A0A486XLE7</accession>
<sequence>MLLSACQPTVTPESTLMREARTDASAAMQLAKQRLASNEHQAALIWLQQAALLGDSAALQHALQLQQRQQGRLATAIWLEQQLDLGTIEASQLNTIQRTELGLWPEPTVVHVAAYHHPQGCKLTLQPVVSQQAGVVRWQQLLQQWQADAQLSQLPVCFSALVQINSTDLACSEQRHTLLQCRYQVLESLVQQGGFSQLLVIAGRGKASYNNGILQLPDNASLALLRHEFMHVLGFIDEYGLNATAADEVCRPGRMHPNLVLEADVKQHQQYWGLTQPLQLTAVETCQAAGRQAFRIIQADNVMRYYELALPQLYVELAQAILQRSEHLMPVQYYYGYLARQRQDWLNWQQFMQLASAMGYSDAHQALKTVGDGTGPSAR</sequence>
<evidence type="ECO:0000313" key="1">
    <source>
        <dbReference type="EMBL" id="VHO03324.1"/>
    </source>
</evidence>
<dbReference type="AlphaFoldDB" id="A0A486XLE7"/>